<evidence type="ECO:0000256" key="4">
    <source>
        <dbReference type="ARBA" id="ARBA00022692"/>
    </source>
</evidence>
<organism evidence="9 10">
    <name type="scientific">Tamaricihabitans halophyticus</name>
    <dbReference type="NCBI Taxonomy" id="1262583"/>
    <lineage>
        <taxon>Bacteria</taxon>
        <taxon>Bacillati</taxon>
        <taxon>Actinomycetota</taxon>
        <taxon>Actinomycetes</taxon>
        <taxon>Pseudonocardiales</taxon>
        <taxon>Pseudonocardiaceae</taxon>
        <taxon>Tamaricihabitans</taxon>
    </lineage>
</organism>
<keyword evidence="10" id="KW-1185">Reference proteome</keyword>
<dbReference type="PANTHER" id="PTHR30353:SF15">
    <property type="entry name" value="INNER MEMBRANE PROTEIN YABI"/>
    <property type="match status" value="1"/>
</dbReference>
<evidence type="ECO:0000256" key="1">
    <source>
        <dbReference type="ARBA" id="ARBA00004651"/>
    </source>
</evidence>
<comment type="subcellular location">
    <subcellularLocation>
        <location evidence="1 7">Cell membrane</location>
        <topology evidence="1 7">Multi-pass membrane protein</topology>
    </subcellularLocation>
</comment>
<evidence type="ECO:0000256" key="6">
    <source>
        <dbReference type="ARBA" id="ARBA00023136"/>
    </source>
</evidence>
<comment type="caution">
    <text evidence="9">The sequence shown here is derived from an EMBL/GenBank/DDBJ whole genome shotgun (WGS) entry which is preliminary data.</text>
</comment>
<evidence type="ECO:0000256" key="5">
    <source>
        <dbReference type="ARBA" id="ARBA00022989"/>
    </source>
</evidence>
<feature type="transmembrane region" description="Helical" evidence="7">
    <location>
        <begin position="110"/>
        <end position="129"/>
    </location>
</feature>
<keyword evidence="4 7" id="KW-0812">Transmembrane</keyword>
<keyword evidence="5 7" id="KW-1133">Transmembrane helix</keyword>
<evidence type="ECO:0000259" key="8">
    <source>
        <dbReference type="Pfam" id="PF09335"/>
    </source>
</evidence>
<evidence type="ECO:0000256" key="3">
    <source>
        <dbReference type="ARBA" id="ARBA00022475"/>
    </source>
</evidence>
<reference evidence="9 10" key="1">
    <citation type="submission" date="2019-03" db="EMBL/GenBank/DDBJ databases">
        <title>Genomic Encyclopedia of Type Strains, Phase IV (KMG-IV): sequencing the most valuable type-strain genomes for metagenomic binning, comparative biology and taxonomic classification.</title>
        <authorList>
            <person name="Goeker M."/>
        </authorList>
    </citation>
    <scope>NUCLEOTIDE SEQUENCE [LARGE SCALE GENOMIC DNA]</scope>
    <source>
        <strain evidence="9 10">DSM 45765</strain>
    </source>
</reference>
<dbReference type="EMBL" id="SLXQ01000002">
    <property type="protein sequence ID" value="TCP55070.1"/>
    <property type="molecule type" value="Genomic_DNA"/>
</dbReference>
<gene>
    <name evidence="9" type="ORF">EV191_102282</name>
</gene>
<feature type="transmembrane region" description="Helical" evidence="7">
    <location>
        <begin position="57"/>
        <end position="77"/>
    </location>
</feature>
<evidence type="ECO:0000256" key="7">
    <source>
        <dbReference type="RuleBase" id="RU367016"/>
    </source>
</evidence>
<name>A0A4R2QXX5_9PSEU</name>
<keyword evidence="6 7" id="KW-0472">Membrane</keyword>
<keyword evidence="3 7" id="KW-1003">Cell membrane</keyword>
<feature type="transmembrane region" description="Helical" evidence="7">
    <location>
        <begin position="176"/>
        <end position="195"/>
    </location>
</feature>
<dbReference type="InterPro" id="IPR032818">
    <property type="entry name" value="DedA-like"/>
</dbReference>
<dbReference type="AlphaFoldDB" id="A0A4R2QXX5"/>
<dbReference type="GO" id="GO:0005886">
    <property type="term" value="C:plasma membrane"/>
    <property type="evidence" value="ECO:0007669"/>
    <property type="project" value="UniProtKB-SubCell"/>
</dbReference>
<feature type="transmembrane region" description="Helical" evidence="7">
    <location>
        <begin position="141"/>
        <end position="164"/>
    </location>
</feature>
<sequence length="217" mass="23041">MLTDLLEWLQSLPQAGVVIGAGLLVFGECTIGLGFIAPGETALFIAGTTANSVPRFLIMWLVTSLCATAGYSVGYAIGKYFGPKLRQTKLVRKHGAQGWDKATDFLRRRGALAVVFAIFLPVLRTLVPAAAGASGLAFRKFLPAVLVGTTVWSALHIGIGSAAGEAAKWIEDAIGRVSWILLGAVAVAALIWYLVKRKRAKRESGSAADESTVNQDR</sequence>
<comment type="similarity">
    <text evidence="2 7">Belongs to the DedA family.</text>
</comment>
<evidence type="ECO:0000256" key="2">
    <source>
        <dbReference type="ARBA" id="ARBA00010792"/>
    </source>
</evidence>
<evidence type="ECO:0000313" key="10">
    <source>
        <dbReference type="Proteomes" id="UP000294911"/>
    </source>
</evidence>
<accession>A0A4R2QXX5</accession>
<feature type="transmembrane region" description="Helical" evidence="7">
    <location>
        <begin position="12"/>
        <end position="36"/>
    </location>
</feature>
<protein>
    <submittedName>
        <fullName evidence="9">Membrane protein DedA with SNARE-associated domain</fullName>
    </submittedName>
</protein>
<dbReference type="PANTHER" id="PTHR30353">
    <property type="entry name" value="INNER MEMBRANE PROTEIN DEDA-RELATED"/>
    <property type="match status" value="1"/>
</dbReference>
<feature type="domain" description="VTT" evidence="8">
    <location>
        <begin position="38"/>
        <end position="161"/>
    </location>
</feature>
<dbReference type="Proteomes" id="UP000294911">
    <property type="component" value="Unassembled WGS sequence"/>
</dbReference>
<proteinExistence type="inferred from homology"/>
<evidence type="ECO:0000313" key="9">
    <source>
        <dbReference type="EMBL" id="TCP55070.1"/>
    </source>
</evidence>
<dbReference type="InterPro" id="IPR032816">
    <property type="entry name" value="VTT_dom"/>
</dbReference>
<dbReference type="Pfam" id="PF09335">
    <property type="entry name" value="VTT_dom"/>
    <property type="match status" value="1"/>
</dbReference>